<organism evidence="1 2">
    <name type="scientific">Rhizorhabdus wittichii (strain DSM 6014 / CCUG 31198 / JCM 15750 / NBRC 105917 / EY 4224 / RW1)</name>
    <name type="common">Sphingomonas wittichii</name>
    <dbReference type="NCBI Taxonomy" id="392499"/>
    <lineage>
        <taxon>Bacteria</taxon>
        <taxon>Pseudomonadati</taxon>
        <taxon>Pseudomonadota</taxon>
        <taxon>Alphaproteobacteria</taxon>
        <taxon>Sphingomonadales</taxon>
        <taxon>Sphingomonadaceae</taxon>
        <taxon>Rhizorhabdus</taxon>
    </lineage>
</organism>
<sequence>MRILRGYNSIPRPSQGRRQPDILARVVGAAVAAEPPLNLNLDATRPDLIRAGTGRDRRIIFGHAATAQACSTDEVPMQDIPHFVAWIDYLIASNDPADQALATEYRTQSWAMRELVEAMSAEMTAGQIAEGWVQKMEAQRRVCDELTKQVYARAQTLVAAGAAPADEATVARDWRARAAGTHLAGRPDSHEPSPIIN</sequence>
<dbReference type="EMBL" id="CP000699">
    <property type="protein sequence ID" value="ABQ66531.1"/>
    <property type="molecule type" value="Genomic_DNA"/>
</dbReference>
<accession>A0A9J9LD22</accession>
<dbReference type="KEGG" id="swi:Swit_0160"/>
<name>A0A9J9LD22_RHIWR</name>
<keyword evidence="2" id="KW-1185">Reference proteome</keyword>
<reference evidence="1 2" key="1">
    <citation type="journal article" date="2010" name="J. Bacteriol.">
        <title>Genome sequence of the dioxin-mineralizing bacterium Sphingomonas wittichii RW1.</title>
        <authorList>
            <person name="Miller T.R."/>
            <person name="Delcher A.L."/>
            <person name="Salzberg S.L."/>
            <person name="Saunders E."/>
            <person name="Detter J.C."/>
            <person name="Halden R.U."/>
        </authorList>
    </citation>
    <scope>NUCLEOTIDE SEQUENCE [LARGE SCALE GENOMIC DNA]</scope>
    <source>
        <strain evidence="2">DSM 6014 / CCUG 31198 / JCM 15750 / NBRC 105917 / EY 4224 / RW1</strain>
    </source>
</reference>
<gene>
    <name evidence="1" type="ordered locus">Swit_0160</name>
</gene>
<protein>
    <submittedName>
        <fullName evidence="1">Uncharacterized protein</fullName>
    </submittedName>
</protein>
<evidence type="ECO:0000313" key="1">
    <source>
        <dbReference type="EMBL" id="ABQ66531.1"/>
    </source>
</evidence>
<dbReference type="AlphaFoldDB" id="A0A9J9LD22"/>
<dbReference type="Proteomes" id="UP000001989">
    <property type="component" value="Chromosome"/>
</dbReference>
<proteinExistence type="predicted"/>
<evidence type="ECO:0000313" key="2">
    <source>
        <dbReference type="Proteomes" id="UP000001989"/>
    </source>
</evidence>